<protein>
    <submittedName>
        <fullName evidence="1">5425_t:CDS:1</fullName>
    </submittedName>
</protein>
<name>A0A9N9HL17_9GLOM</name>
<keyword evidence="2" id="KW-1185">Reference proteome</keyword>
<comment type="caution">
    <text evidence="1">The sequence shown here is derived from an EMBL/GenBank/DDBJ whole genome shotgun (WGS) entry which is preliminary data.</text>
</comment>
<reference evidence="1" key="1">
    <citation type="submission" date="2021-06" db="EMBL/GenBank/DDBJ databases">
        <authorList>
            <person name="Kallberg Y."/>
            <person name="Tangrot J."/>
            <person name="Rosling A."/>
        </authorList>
    </citation>
    <scope>NUCLEOTIDE SEQUENCE</scope>
    <source>
        <strain evidence="1">MT106</strain>
    </source>
</reference>
<dbReference type="AlphaFoldDB" id="A0A9N9HL17"/>
<feature type="non-terminal residue" evidence="1">
    <location>
        <position position="47"/>
    </location>
</feature>
<organism evidence="1 2">
    <name type="scientific">Ambispora gerdemannii</name>
    <dbReference type="NCBI Taxonomy" id="144530"/>
    <lineage>
        <taxon>Eukaryota</taxon>
        <taxon>Fungi</taxon>
        <taxon>Fungi incertae sedis</taxon>
        <taxon>Mucoromycota</taxon>
        <taxon>Glomeromycotina</taxon>
        <taxon>Glomeromycetes</taxon>
        <taxon>Archaeosporales</taxon>
        <taxon>Ambisporaceae</taxon>
        <taxon>Ambispora</taxon>
    </lineage>
</organism>
<dbReference type="Proteomes" id="UP000789831">
    <property type="component" value="Unassembled WGS sequence"/>
</dbReference>
<accession>A0A9N9HL17</accession>
<sequence length="47" mass="5494">NIDVQDINWKVTLQVWNPDKGANNAFTTSFHSNIRTYFIKCINQQLP</sequence>
<gene>
    <name evidence="1" type="ORF">AGERDE_LOCUS12823</name>
</gene>
<evidence type="ECO:0000313" key="2">
    <source>
        <dbReference type="Proteomes" id="UP000789831"/>
    </source>
</evidence>
<proteinExistence type="predicted"/>
<dbReference type="EMBL" id="CAJVPL010011683">
    <property type="protein sequence ID" value="CAG8684723.1"/>
    <property type="molecule type" value="Genomic_DNA"/>
</dbReference>
<feature type="non-terminal residue" evidence="1">
    <location>
        <position position="1"/>
    </location>
</feature>
<evidence type="ECO:0000313" key="1">
    <source>
        <dbReference type="EMBL" id="CAG8684723.1"/>
    </source>
</evidence>